<evidence type="ECO:0000313" key="3">
    <source>
        <dbReference type="Proteomes" id="UP000282002"/>
    </source>
</evidence>
<dbReference type="GO" id="GO:0016758">
    <property type="term" value="F:hexosyltransferase activity"/>
    <property type="evidence" value="ECO:0007669"/>
    <property type="project" value="InterPro"/>
</dbReference>
<accession>A0A3S8U8C0</accession>
<reference evidence="2 3" key="1">
    <citation type="submission" date="2018-12" db="EMBL/GenBank/DDBJ databases">
        <title>Complete genome sequencing of Tabrizicola sp. K13M18.</title>
        <authorList>
            <person name="Bae J.-W."/>
        </authorList>
    </citation>
    <scope>NUCLEOTIDE SEQUENCE [LARGE SCALE GENOMIC DNA]</scope>
    <source>
        <strain evidence="2 3">K13M18</strain>
    </source>
</reference>
<feature type="domain" description="Glycosyl transferase family 28 C-terminal" evidence="1">
    <location>
        <begin position="1"/>
        <end position="139"/>
    </location>
</feature>
<name>A0A3S8U8C0_9RHOB</name>
<dbReference type="SUPFAM" id="SSF53756">
    <property type="entry name" value="UDP-Glycosyltransferase/glycogen phosphorylase"/>
    <property type="match status" value="1"/>
</dbReference>
<proteinExistence type="predicted"/>
<sequence length="179" mass="19314">MIFATVGTQLPFDRLLLAVDTWASMHRDVPVVAQTGRTTTTYSNLTCLPHLDQSRYSDCVAQARVIVAHAGMGSILTAIEAGKPVILMPRRADLGEHRNDHQRDTAAEMSALSNVTVVEDSTALCTAISAALARADNPALAARSSVASARLLDAVRDFIWTEESQPSRRGFGLRQGLRA</sequence>
<protein>
    <submittedName>
        <fullName evidence="2">Glycosyl transferase family 28</fullName>
    </submittedName>
</protein>
<dbReference type="RefSeq" id="WP_125326101.1">
    <property type="nucleotide sequence ID" value="NZ_CP034328.1"/>
</dbReference>
<dbReference type="Proteomes" id="UP000282002">
    <property type="component" value="Chromosome"/>
</dbReference>
<dbReference type="InterPro" id="IPR007235">
    <property type="entry name" value="Glyco_trans_28_C"/>
</dbReference>
<dbReference type="Gene3D" id="3.40.50.2000">
    <property type="entry name" value="Glycogen Phosphorylase B"/>
    <property type="match status" value="1"/>
</dbReference>
<dbReference type="KEGG" id="taw:EI545_14310"/>
<dbReference type="Pfam" id="PF04101">
    <property type="entry name" value="Glyco_tran_28_C"/>
    <property type="match status" value="1"/>
</dbReference>
<keyword evidence="2" id="KW-0808">Transferase</keyword>
<dbReference type="OrthoDB" id="7186565at2"/>
<evidence type="ECO:0000259" key="1">
    <source>
        <dbReference type="Pfam" id="PF04101"/>
    </source>
</evidence>
<dbReference type="EMBL" id="CP034328">
    <property type="protein sequence ID" value="AZL59906.1"/>
    <property type="molecule type" value="Genomic_DNA"/>
</dbReference>
<keyword evidence="3" id="KW-1185">Reference proteome</keyword>
<dbReference type="AlphaFoldDB" id="A0A3S8U8C0"/>
<evidence type="ECO:0000313" key="2">
    <source>
        <dbReference type="EMBL" id="AZL59906.1"/>
    </source>
</evidence>
<gene>
    <name evidence="2" type="ORF">EI545_14310</name>
</gene>
<organism evidence="2 3">
    <name type="scientific">Tabrizicola piscis</name>
    <dbReference type="NCBI Taxonomy" id="2494374"/>
    <lineage>
        <taxon>Bacteria</taxon>
        <taxon>Pseudomonadati</taxon>
        <taxon>Pseudomonadota</taxon>
        <taxon>Alphaproteobacteria</taxon>
        <taxon>Rhodobacterales</taxon>
        <taxon>Paracoccaceae</taxon>
        <taxon>Tabrizicola</taxon>
    </lineage>
</organism>